<organism evidence="2 3">
    <name type="scientific">Pisum sativum</name>
    <name type="common">Garden pea</name>
    <name type="synonym">Lathyrus oleraceus</name>
    <dbReference type="NCBI Taxonomy" id="3888"/>
    <lineage>
        <taxon>Eukaryota</taxon>
        <taxon>Viridiplantae</taxon>
        <taxon>Streptophyta</taxon>
        <taxon>Embryophyta</taxon>
        <taxon>Tracheophyta</taxon>
        <taxon>Spermatophyta</taxon>
        <taxon>Magnoliopsida</taxon>
        <taxon>eudicotyledons</taxon>
        <taxon>Gunneridae</taxon>
        <taxon>Pentapetalae</taxon>
        <taxon>rosids</taxon>
        <taxon>fabids</taxon>
        <taxon>Fabales</taxon>
        <taxon>Fabaceae</taxon>
        <taxon>Papilionoideae</taxon>
        <taxon>50 kb inversion clade</taxon>
        <taxon>NPAAA clade</taxon>
        <taxon>Hologalegina</taxon>
        <taxon>IRL clade</taxon>
        <taxon>Fabeae</taxon>
        <taxon>Lathyrus</taxon>
    </lineage>
</organism>
<feature type="region of interest" description="Disordered" evidence="1">
    <location>
        <begin position="53"/>
        <end position="113"/>
    </location>
</feature>
<evidence type="ECO:0000313" key="3">
    <source>
        <dbReference type="Proteomes" id="UP001058974"/>
    </source>
</evidence>
<keyword evidence="3" id="KW-1185">Reference proteome</keyword>
<name>A0A9D4XMD9_PEA</name>
<reference evidence="2 3" key="1">
    <citation type="journal article" date="2022" name="Nat. Genet.">
        <title>Improved pea reference genome and pan-genome highlight genomic features and evolutionary characteristics.</title>
        <authorList>
            <person name="Yang T."/>
            <person name="Liu R."/>
            <person name="Luo Y."/>
            <person name="Hu S."/>
            <person name="Wang D."/>
            <person name="Wang C."/>
            <person name="Pandey M.K."/>
            <person name="Ge S."/>
            <person name="Xu Q."/>
            <person name="Li N."/>
            <person name="Li G."/>
            <person name="Huang Y."/>
            <person name="Saxena R.K."/>
            <person name="Ji Y."/>
            <person name="Li M."/>
            <person name="Yan X."/>
            <person name="He Y."/>
            <person name="Liu Y."/>
            <person name="Wang X."/>
            <person name="Xiang C."/>
            <person name="Varshney R.K."/>
            <person name="Ding H."/>
            <person name="Gao S."/>
            <person name="Zong X."/>
        </authorList>
    </citation>
    <scope>NUCLEOTIDE SEQUENCE [LARGE SCALE GENOMIC DNA]</scope>
    <source>
        <strain evidence="2 3">cv. Zhongwan 6</strain>
    </source>
</reference>
<accession>A0A9D4XMD9</accession>
<dbReference type="Gramene" id="Psat04G0592200-T1">
    <property type="protein sequence ID" value="KAI5422674.1"/>
    <property type="gene ID" value="KIW84_045922"/>
</dbReference>
<dbReference type="AlphaFoldDB" id="A0A9D4XMD9"/>
<sequence>MKCIWYCNPRFSFARELTSIKNDVDVLKFVEDVKGYDLVDVYVEHCVDTLDIVDGEGGNNNVSDRNEVDGDEGNNNASDNNEVDDKGGNNNDSNINEVDDEGKSNNRDSIVIL</sequence>
<dbReference type="Proteomes" id="UP001058974">
    <property type="component" value="Chromosome 4"/>
</dbReference>
<comment type="caution">
    <text evidence="2">The sequence shown here is derived from an EMBL/GenBank/DDBJ whole genome shotgun (WGS) entry which is preliminary data.</text>
</comment>
<evidence type="ECO:0000313" key="2">
    <source>
        <dbReference type="EMBL" id="KAI5422674.1"/>
    </source>
</evidence>
<evidence type="ECO:0000256" key="1">
    <source>
        <dbReference type="SAM" id="MobiDB-lite"/>
    </source>
</evidence>
<proteinExistence type="predicted"/>
<dbReference type="EMBL" id="JAMSHJ010000004">
    <property type="protein sequence ID" value="KAI5422674.1"/>
    <property type="molecule type" value="Genomic_DNA"/>
</dbReference>
<gene>
    <name evidence="2" type="ORF">KIW84_045922</name>
</gene>
<protein>
    <submittedName>
        <fullName evidence="2">Uncharacterized protein</fullName>
    </submittedName>
</protein>